<protein>
    <submittedName>
        <fullName evidence="1">Uncharacterized protein</fullName>
    </submittedName>
</protein>
<dbReference type="AlphaFoldDB" id="A0A537KJL0"/>
<name>A0A537KJL0_9BACT</name>
<evidence type="ECO:0000313" key="2">
    <source>
        <dbReference type="Proteomes" id="UP000319353"/>
    </source>
</evidence>
<gene>
    <name evidence="1" type="ORF">E6H01_14175</name>
</gene>
<comment type="caution">
    <text evidence="1">The sequence shown here is derived from an EMBL/GenBank/DDBJ whole genome shotgun (WGS) entry which is preliminary data.</text>
</comment>
<sequence>MPATVEDSEQEAATVAFAVILTGAGHVTVKPVAGLVTGVRAIVPAKLNVLVRETEMAEPVAPELKFTGLPTEMVKSPTCETKLAE</sequence>
<accession>A0A537KJL0</accession>
<dbReference type="Proteomes" id="UP000319353">
    <property type="component" value="Unassembled WGS sequence"/>
</dbReference>
<reference evidence="1 2" key="1">
    <citation type="journal article" date="2019" name="Nat. Microbiol.">
        <title>Mediterranean grassland soil C-N compound turnover is dependent on rainfall and depth, and is mediated by genomically divergent microorganisms.</title>
        <authorList>
            <person name="Diamond S."/>
            <person name="Andeer P.F."/>
            <person name="Li Z."/>
            <person name="Crits-Christoph A."/>
            <person name="Burstein D."/>
            <person name="Anantharaman K."/>
            <person name="Lane K.R."/>
            <person name="Thomas B.C."/>
            <person name="Pan C."/>
            <person name="Northen T.R."/>
            <person name="Banfield J.F."/>
        </authorList>
    </citation>
    <scope>NUCLEOTIDE SEQUENCE [LARGE SCALE GENOMIC DNA]</scope>
    <source>
        <strain evidence="1">NP_4</strain>
    </source>
</reference>
<organism evidence="1 2">
    <name type="scientific">Candidatus Segetimicrobium genomatis</name>
    <dbReference type="NCBI Taxonomy" id="2569760"/>
    <lineage>
        <taxon>Bacteria</taxon>
        <taxon>Bacillati</taxon>
        <taxon>Candidatus Sysuimicrobiota</taxon>
        <taxon>Candidatus Sysuimicrobiia</taxon>
        <taxon>Candidatus Sysuimicrobiales</taxon>
        <taxon>Candidatus Segetimicrobiaceae</taxon>
        <taxon>Candidatus Segetimicrobium</taxon>
    </lineage>
</organism>
<evidence type="ECO:0000313" key="1">
    <source>
        <dbReference type="EMBL" id="TMI95923.1"/>
    </source>
</evidence>
<proteinExistence type="predicted"/>
<dbReference type="EMBL" id="VBAL01000275">
    <property type="protein sequence ID" value="TMI95923.1"/>
    <property type="molecule type" value="Genomic_DNA"/>
</dbReference>